<gene>
    <name evidence="2" type="ORF">GBAR_LOCUS27341</name>
</gene>
<dbReference type="EMBL" id="CASHTH010003808">
    <property type="protein sequence ID" value="CAI8049657.1"/>
    <property type="molecule type" value="Genomic_DNA"/>
</dbReference>
<comment type="caution">
    <text evidence="2">The sequence shown here is derived from an EMBL/GenBank/DDBJ whole genome shotgun (WGS) entry which is preliminary data.</text>
</comment>
<organism evidence="2 3">
    <name type="scientific">Geodia barretti</name>
    <name type="common">Barrett's horny sponge</name>
    <dbReference type="NCBI Taxonomy" id="519541"/>
    <lineage>
        <taxon>Eukaryota</taxon>
        <taxon>Metazoa</taxon>
        <taxon>Porifera</taxon>
        <taxon>Demospongiae</taxon>
        <taxon>Heteroscleromorpha</taxon>
        <taxon>Tetractinellida</taxon>
        <taxon>Astrophorina</taxon>
        <taxon>Geodiidae</taxon>
        <taxon>Geodia</taxon>
    </lineage>
</organism>
<reference evidence="2" key="1">
    <citation type="submission" date="2023-03" db="EMBL/GenBank/DDBJ databases">
        <authorList>
            <person name="Steffen K."/>
            <person name="Cardenas P."/>
        </authorList>
    </citation>
    <scope>NUCLEOTIDE SEQUENCE</scope>
</reference>
<evidence type="ECO:0000313" key="2">
    <source>
        <dbReference type="EMBL" id="CAI8049657.1"/>
    </source>
</evidence>
<dbReference type="AlphaFoldDB" id="A0AA35TMC1"/>
<keyword evidence="1" id="KW-0472">Membrane</keyword>
<keyword evidence="3" id="KW-1185">Reference proteome</keyword>
<feature type="non-terminal residue" evidence="2">
    <location>
        <position position="131"/>
    </location>
</feature>
<sequence length="131" mass="14771">MQDLMSVFRGIVTHRLCSQVCSPYNLSFDECELNNREGVFCGGCKKGFAPTLHTFSGKCIDCNNCLQNPASLFLFLASEILPLTIFYLIIMKLRINIVSGPLLGYVIFCQCHINAVHIYPNIWRFLLASSE</sequence>
<feature type="transmembrane region" description="Helical" evidence="1">
    <location>
        <begin position="70"/>
        <end position="90"/>
    </location>
</feature>
<dbReference type="Proteomes" id="UP001174909">
    <property type="component" value="Unassembled WGS sequence"/>
</dbReference>
<proteinExistence type="predicted"/>
<protein>
    <submittedName>
        <fullName evidence="2">Uncharacterized protein</fullName>
    </submittedName>
</protein>
<accession>A0AA35TMC1</accession>
<keyword evidence="1" id="KW-1133">Transmembrane helix</keyword>
<evidence type="ECO:0000256" key="1">
    <source>
        <dbReference type="SAM" id="Phobius"/>
    </source>
</evidence>
<name>A0AA35TMC1_GEOBA</name>
<keyword evidence="1" id="KW-0812">Transmembrane</keyword>
<feature type="transmembrane region" description="Helical" evidence="1">
    <location>
        <begin position="102"/>
        <end position="122"/>
    </location>
</feature>
<evidence type="ECO:0000313" key="3">
    <source>
        <dbReference type="Proteomes" id="UP001174909"/>
    </source>
</evidence>